<protein>
    <recommendedName>
        <fullName evidence="2">CN hydrolase domain-containing protein</fullName>
    </recommendedName>
</protein>
<proteinExistence type="predicted"/>
<accession>A0AAU7Q5A2</accession>
<evidence type="ECO:0000313" key="1">
    <source>
        <dbReference type="EMBL" id="XBS68125.1"/>
    </source>
</evidence>
<dbReference type="AlphaFoldDB" id="A0AAU7Q5A2"/>
<gene>
    <name evidence="1" type="ORF">ABK905_14815</name>
</gene>
<organism evidence="1">
    <name type="scientific">Acerihabitans sp. KWT182</name>
    <dbReference type="NCBI Taxonomy" id="3157919"/>
    <lineage>
        <taxon>Bacteria</taxon>
        <taxon>Pseudomonadati</taxon>
        <taxon>Pseudomonadota</taxon>
        <taxon>Gammaproteobacteria</taxon>
        <taxon>Enterobacterales</taxon>
        <taxon>Pectobacteriaceae</taxon>
        <taxon>Acerihabitans</taxon>
    </lineage>
</organism>
<name>A0AAU7Q5A2_9GAMM</name>
<reference evidence="1" key="1">
    <citation type="submission" date="2024-06" db="EMBL/GenBank/DDBJ databases">
        <authorList>
            <person name="Coelho C."/>
            <person name="Bento M."/>
            <person name="Garcia E."/>
            <person name="Camelo A."/>
            <person name="Brandao I."/>
            <person name="Espirito Santo C."/>
            <person name="Trovao J."/>
            <person name="Verissimo A."/>
            <person name="Costa J."/>
            <person name="Tiago I."/>
        </authorList>
    </citation>
    <scope>NUCLEOTIDE SEQUENCE</scope>
    <source>
        <strain evidence="1">KWT182</strain>
    </source>
</reference>
<sequence length="473" mass="53859">MDIANNWFYVLSSMPHRIKQTKTNRLIRSLQHVFRHQNLQRDITSLINDPIFIRDALMLTLAADEAFHPSLYKQSDKGSLCHEVISQLKLIQGATDYQLSFSDKHFGAVHHKSAICQSGVSLNSITHHIALIKPEINLKVIEREDGLVEKDVMNILILPWPLVIPRESFVAVTKQCMLEMEKDFGFFSYEPAEKIWPNDIISAIQKATQLMGDIDLVVLPECALQQQSAQALTLMLLEHSKKYQYRCPAFISGTYETGGKTYGRNQLTMFVPPDDENEKLVRVESDILTQNKHHRWYLDRPQIFNYKLGSILSPARKWWEYIDVGDRSLINYRCHKQSIQITPLICEDLARQDPVAPAVRALGPTLIIALLLDGAQLKNRWPGRYASFLSEDPGSSVLTVSPLGMTQRADGTGFPPSQTVAFWSEPGHYEELTLDPDKCGIVLTLEKKQLRQWTADGRCHDRVSLHYSGHICL</sequence>
<evidence type="ECO:0008006" key="2">
    <source>
        <dbReference type="Google" id="ProtNLM"/>
    </source>
</evidence>
<dbReference type="EMBL" id="CP157947">
    <property type="protein sequence ID" value="XBS68125.1"/>
    <property type="molecule type" value="Genomic_DNA"/>
</dbReference>